<evidence type="ECO:0000313" key="2">
    <source>
        <dbReference type="Proteomes" id="UP000676853"/>
    </source>
</evidence>
<proteinExistence type="predicted"/>
<name>A0ABS5NFN7_TSUPA</name>
<dbReference type="Proteomes" id="UP000676853">
    <property type="component" value="Unassembled WGS sequence"/>
</dbReference>
<accession>A0ABS5NFN7</accession>
<gene>
    <name evidence="1" type="ORF">KFZ73_17825</name>
</gene>
<dbReference type="RefSeq" id="WP_212554592.1">
    <property type="nucleotide sequence ID" value="NZ_JAGXOE010000050.1"/>
</dbReference>
<sequence>MAKEKRSVASRLIGRFGMKAAALAAALVLGLIMGAGCTSGSGVDRERVDACLPVQTAAQLDECLAR</sequence>
<keyword evidence="2" id="KW-1185">Reference proteome</keyword>
<dbReference type="EMBL" id="JAGXOE010000050">
    <property type="protein sequence ID" value="MBS4103089.1"/>
    <property type="molecule type" value="Genomic_DNA"/>
</dbReference>
<evidence type="ECO:0000313" key="1">
    <source>
        <dbReference type="EMBL" id="MBS4103089.1"/>
    </source>
</evidence>
<reference evidence="1 2" key="1">
    <citation type="submission" date="2021-04" db="EMBL/GenBank/DDBJ databases">
        <title>Whole genome sequence analysis of a thiophenic sulfur metabolizing bacteria.</title>
        <authorList>
            <person name="Akhtar N."/>
            <person name="Akram J."/>
            <person name="Aslam A."/>
        </authorList>
    </citation>
    <scope>NUCLEOTIDE SEQUENCE [LARGE SCALE GENOMIC DNA]</scope>
    <source>
        <strain evidence="1 2">3OW</strain>
    </source>
</reference>
<comment type="caution">
    <text evidence="1">The sequence shown here is derived from an EMBL/GenBank/DDBJ whole genome shotgun (WGS) entry which is preliminary data.</text>
</comment>
<organism evidence="1 2">
    <name type="scientific">Tsukamurella paurometabola</name>
    <name type="common">Corynebacterium paurometabolum</name>
    <dbReference type="NCBI Taxonomy" id="2061"/>
    <lineage>
        <taxon>Bacteria</taxon>
        <taxon>Bacillati</taxon>
        <taxon>Actinomycetota</taxon>
        <taxon>Actinomycetes</taxon>
        <taxon>Mycobacteriales</taxon>
        <taxon>Tsukamurellaceae</taxon>
        <taxon>Tsukamurella</taxon>
    </lineage>
</organism>
<protein>
    <submittedName>
        <fullName evidence="1">Uncharacterized protein</fullName>
    </submittedName>
</protein>